<dbReference type="AlphaFoldDB" id="A0AAV5FMS3"/>
<evidence type="ECO:0000256" key="6">
    <source>
        <dbReference type="SAM" id="Phobius"/>
    </source>
</evidence>
<keyword evidence="5 6" id="KW-0472">Membrane</keyword>
<dbReference type="Proteomes" id="UP001054889">
    <property type="component" value="Unassembled WGS sequence"/>
</dbReference>
<evidence type="ECO:0000256" key="3">
    <source>
        <dbReference type="ARBA" id="ARBA00022692"/>
    </source>
</evidence>
<dbReference type="GO" id="GO:0016020">
    <property type="term" value="C:membrane"/>
    <property type="evidence" value="ECO:0007669"/>
    <property type="project" value="UniProtKB-SubCell"/>
</dbReference>
<evidence type="ECO:0000256" key="2">
    <source>
        <dbReference type="ARBA" id="ARBA00007743"/>
    </source>
</evidence>
<protein>
    <recommendedName>
        <fullName evidence="9">Transmembrane protein 230</fullName>
    </recommendedName>
</protein>
<organism evidence="7 8">
    <name type="scientific">Eleusine coracana subsp. coracana</name>
    <dbReference type="NCBI Taxonomy" id="191504"/>
    <lineage>
        <taxon>Eukaryota</taxon>
        <taxon>Viridiplantae</taxon>
        <taxon>Streptophyta</taxon>
        <taxon>Embryophyta</taxon>
        <taxon>Tracheophyta</taxon>
        <taxon>Spermatophyta</taxon>
        <taxon>Magnoliopsida</taxon>
        <taxon>Liliopsida</taxon>
        <taxon>Poales</taxon>
        <taxon>Poaceae</taxon>
        <taxon>PACMAD clade</taxon>
        <taxon>Chloridoideae</taxon>
        <taxon>Cynodonteae</taxon>
        <taxon>Eleusininae</taxon>
        <taxon>Eleusine</taxon>
    </lineage>
</organism>
<keyword evidence="3 6" id="KW-0812">Transmembrane</keyword>
<dbReference type="InterPro" id="IPR008590">
    <property type="entry name" value="TMEM_230/134"/>
</dbReference>
<comment type="subcellular location">
    <subcellularLocation>
        <location evidence="1">Membrane</location>
        <topology evidence="1">Multi-pass membrane protein</topology>
    </subcellularLocation>
</comment>
<evidence type="ECO:0000313" key="8">
    <source>
        <dbReference type="Proteomes" id="UP001054889"/>
    </source>
</evidence>
<gene>
    <name evidence="7" type="primary">gb25930</name>
    <name evidence="7" type="ORF">PR202_gb25930</name>
</gene>
<sequence length="155" mass="17526">MPMNDVKSPSCNSLRKPFQHTGCSMAARRNVRYSRLSTEDGDDNNPTEGDVDLRFTYTPKSLRRIPWKSIALAIFLLLLGTSLLFLSYFIFTGHIEGDNSQTYGLLFLGFLAFLPGTFAETFTWSGIIPGFYETRVAYYSWRGAPGYTFASIPDY</sequence>
<dbReference type="Pfam" id="PF05915">
    <property type="entry name" value="TMEM_230_134"/>
    <property type="match status" value="2"/>
</dbReference>
<comment type="caution">
    <text evidence="7">The sequence shown here is derived from an EMBL/GenBank/DDBJ whole genome shotgun (WGS) entry which is preliminary data.</text>
</comment>
<reference evidence="7" key="2">
    <citation type="submission" date="2021-12" db="EMBL/GenBank/DDBJ databases">
        <title>Resequencing data analysis of finger millet.</title>
        <authorList>
            <person name="Hatakeyama M."/>
            <person name="Aluri S."/>
            <person name="Balachadran M.T."/>
            <person name="Sivarajan S.R."/>
            <person name="Poveda L."/>
            <person name="Shimizu-Inatsugi R."/>
            <person name="Schlapbach R."/>
            <person name="Sreeman S.M."/>
            <person name="Shimizu K.K."/>
        </authorList>
    </citation>
    <scope>NUCLEOTIDE SEQUENCE</scope>
</reference>
<proteinExistence type="inferred from homology"/>
<name>A0AAV5FMS3_ELECO</name>
<dbReference type="PANTHER" id="PTHR15664">
    <property type="entry name" value="C20ORF30 PROTEIN"/>
    <property type="match status" value="1"/>
</dbReference>
<dbReference type="GO" id="GO:0012505">
    <property type="term" value="C:endomembrane system"/>
    <property type="evidence" value="ECO:0007669"/>
    <property type="project" value="TreeGrafter"/>
</dbReference>
<evidence type="ECO:0000256" key="5">
    <source>
        <dbReference type="ARBA" id="ARBA00023136"/>
    </source>
</evidence>
<evidence type="ECO:0000256" key="4">
    <source>
        <dbReference type="ARBA" id="ARBA00022989"/>
    </source>
</evidence>
<comment type="similarity">
    <text evidence="2">Belongs to the TMEM134/TMEM230 family.</text>
</comment>
<dbReference type="EMBL" id="BQKI01000092">
    <property type="protein sequence ID" value="GJN37014.1"/>
    <property type="molecule type" value="Genomic_DNA"/>
</dbReference>
<feature type="transmembrane region" description="Helical" evidence="6">
    <location>
        <begin position="70"/>
        <end position="91"/>
    </location>
</feature>
<evidence type="ECO:0000313" key="7">
    <source>
        <dbReference type="EMBL" id="GJN37014.1"/>
    </source>
</evidence>
<feature type="transmembrane region" description="Helical" evidence="6">
    <location>
        <begin position="103"/>
        <end position="132"/>
    </location>
</feature>
<dbReference type="PANTHER" id="PTHR15664:SF21">
    <property type="entry name" value="TRANSMEMBRANE PROTEIN 230"/>
    <property type="match status" value="1"/>
</dbReference>
<reference evidence="7" key="1">
    <citation type="journal article" date="2018" name="DNA Res.">
        <title>Multiple hybrid de novo genome assembly of finger millet, an orphan allotetraploid crop.</title>
        <authorList>
            <person name="Hatakeyama M."/>
            <person name="Aluri S."/>
            <person name="Balachadran M.T."/>
            <person name="Sivarajan S.R."/>
            <person name="Patrignani A."/>
            <person name="Gruter S."/>
            <person name="Poveda L."/>
            <person name="Shimizu-Inatsugi R."/>
            <person name="Baeten J."/>
            <person name="Francoijs K.J."/>
            <person name="Nataraja K.N."/>
            <person name="Reddy Y.A.N."/>
            <person name="Phadnis S."/>
            <person name="Ravikumar R.L."/>
            <person name="Schlapbach R."/>
            <person name="Sreeman S.M."/>
            <person name="Shimizu K.K."/>
        </authorList>
    </citation>
    <scope>NUCLEOTIDE SEQUENCE</scope>
</reference>
<accession>A0AAV5FMS3</accession>
<keyword evidence="8" id="KW-1185">Reference proteome</keyword>
<keyword evidence="4 6" id="KW-1133">Transmembrane helix</keyword>
<evidence type="ECO:0008006" key="9">
    <source>
        <dbReference type="Google" id="ProtNLM"/>
    </source>
</evidence>
<dbReference type="InterPro" id="IPR044234">
    <property type="entry name" value="TMEM230"/>
</dbReference>
<evidence type="ECO:0000256" key="1">
    <source>
        <dbReference type="ARBA" id="ARBA00004141"/>
    </source>
</evidence>